<dbReference type="GO" id="GO:0003729">
    <property type="term" value="F:mRNA binding"/>
    <property type="evidence" value="ECO:0007669"/>
    <property type="project" value="TreeGrafter"/>
</dbReference>
<feature type="domain" description="MIF4G" evidence="1">
    <location>
        <begin position="1"/>
        <end position="35"/>
    </location>
</feature>
<keyword evidence="2" id="KW-0648">Protein biosynthesis</keyword>
<name>S7PZV4_MYOBR</name>
<reference evidence="2 3" key="1">
    <citation type="journal article" date="2013" name="Nat. Commun.">
        <title>Genome analysis reveals insights into physiology and longevity of the Brandt's bat Myotis brandtii.</title>
        <authorList>
            <person name="Seim I."/>
            <person name="Fang X."/>
            <person name="Xiong Z."/>
            <person name="Lobanov A.V."/>
            <person name="Huang Z."/>
            <person name="Ma S."/>
            <person name="Feng Y."/>
            <person name="Turanov A.A."/>
            <person name="Zhu Y."/>
            <person name="Lenz T.L."/>
            <person name="Gerashchenko M.V."/>
            <person name="Fan D."/>
            <person name="Hee Yim S."/>
            <person name="Yao X."/>
            <person name="Jordan D."/>
            <person name="Xiong Y."/>
            <person name="Ma Y."/>
            <person name="Lyapunov A.N."/>
            <person name="Chen G."/>
            <person name="Kulakova O.I."/>
            <person name="Sun Y."/>
            <person name="Lee S.G."/>
            <person name="Bronson R.T."/>
            <person name="Moskalev A.A."/>
            <person name="Sunyaev S.R."/>
            <person name="Zhang G."/>
            <person name="Krogh A."/>
            <person name="Wang J."/>
            <person name="Gladyshev V.N."/>
        </authorList>
    </citation>
    <scope>NUCLEOTIDE SEQUENCE [LARGE SCALE GENOMIC DNA]</scope>
</reference>
<protein>
    <submittedName>
        <fullName evidence="2">Eukaryotic translation initiation factor 4 gamma 1</fullName>
    </submittedName>
</protein>
<accession>S7PZV4</accession>
<dbReference type="Gene3D" id="1.25.40.180">
    <property type="match status" value="1"/>
</dbReference>
<sequence>MDQYFNQMEKIIKEKKTSSRMRFMLQDVLDLRRSNWVPRRGDQGPKTIDQIHKEAELEEHREHIKVQQLMAKGSDKCLGGPPGPPISLAFHL</sequence>
<keyword evidence="3" id="KW-1185">Reference proteome</keyword>
<dbReference type="Proteomes" id="UP000052978">
    <property type="component" value="Unassembled WGS sequence"/>
</dbReference>
<dbReference type="GO" id="GO:0003743">
    <property type="term" value="F:translation initiation factor activity"/>
    <property type="evidence" value="ECO:0007669"/>
    <property type="project" value="UniProtKB-KW"/>
</dbReference>
<dbReference type="Pfam" id="PF02854">
    <property type="entry name" value="MIF4G"/>
    <property type="match status" value="1"/>
</dbReference>
<dbReference type="InterPro" id="IPR016024">
    <property type="entry name" value="ARM-type_fold"/>
</dbReference>
<keyword evidence="2" id="KW-0396">Initiation factor</keyword>
<dbReference type="InterPro" id="IPR003890">
    <property type="entry name" value="MIF4G-like_typ-3"/>
</dbReference>
<dbReference type="GO" id="GO:0016281">
    <property type="term" value="C:eukaryotic translation initiation factor 4F complex"/>
    <property type="evidence" value="ECO:0007669"/>
    <property type="project" value="TreeGrafter"/>
</dbReference>
<dbReference type="EMBL" id="KE163855">
    <property type="protein sequence ID" value="EPQ14117.1"/>
    <property type="molecule type" value="Genomic_DNA"/>
</dbReference>
<dbReference type="AlphaFoldDB" id="S7PZV4"/>
<evidence type="ECO:0000259" key="1">
    <source>
        <dbReference type="Pfam" id="PF02854"/>
    </source>
</evidence>
<dbReference type="PANTHER" id="PTHR23253:SF10">
    <property type="entry name" value="EUKARYOTIC TRANSLATION INITIATION FACTOR 4 GAMMA 1"/>
    <property type="match status" value="1"/>
</dbReference>
<evidence type="ECO:0000313" key="2">
    <source>
        <dbReference type="EMBL" id="EPQ14117.1"/>
    </source>
</evidence>
<dbReference type="SUPFAM" id="SSF48371">
    <property type="entry name" value="ARM repeat"/>
    <property type="match status" value="1"/>
</dbReference>
<gene>
    <name evidence="2" type="ORF">D623_10033032</name>
</gene>
<evidence type="ECO:0000313" key="3">
    <source>
        <dbReference type="Proteomes" id="UP000052978"/>
    </source>
</evidence>
<proteinExistence type="predicted"/>
<dbReference type="PANTHER" id="PTHR23253">
    <property type="entry name" value="EUKARYOTIC TRANSLATION INITIATION FACTOR 4 GAMMA"/>
    <property type="match status" value="1"/>
</dbReference>
<organism evidence="2 3">
    <name type="scientific">Myotis brandtii</name>
    <name type="common">Brandt's bat</name>
    <dbReference type="NCBI Taxonomy" id="109478"/>
    <lineage>
        <taxon>Eukaryota</taxon>
        <taxon>Metazoa</taxon>
        <taxon>Chordata</taxon>
        <taxon>Craniata</taxon>
        <taxon>Vertebrata</taxon>
        <taxon>Euteleostomi</taxon>
        <taxon>Mammalia</taxon>
        <taxon>Eutheria</taxon>
        <taxon>Laurasiatheria</taxon>
        <taxon>Chiroptera</taxon>
        <taxon>Yangochiroptera</taxon>
        <taxon>Vespertilionidae</taxon>
        <taxon>Myotis</taxon>
    </lineage>
</organism>